<comment type="caution">
    <text evidence="4">The sequence shown here is derived from an EMBL/GenBank/DDBJ whole genome shotgun (WGS) entry which is preliminary data.</text>
</comment>
<gene>
    <name evidence="4" type="ORF">N7452_004362</name>
</gene>
<sequence>MVYYYLVATLLAALNGLGVWHTLPLGNAPSTSLWRTIGSLEIATSIYGLKRVRPYVFTEDDATIGEDVYSYHSAAQEAYERAKLDLKRSSAAVSALSSSSSSFPTSSSTTADYILDDTFWTTTEPQPSFNIHIWGPIFVGLFVLQVYVLITVLELKSRGAIRGQLDVSDLAGDVRECIDASRKNTFLLVETVNSLCAHVNGQREDLGSLSEVFNQMSWTSTANTEKIGDILRDAVKRMDQTCQQVVDIMTSTDTQLSEVRTRTRELWDRTKNFSDIPKNLAKLNSMLGKDISDGMDALRLSRGNREIFGAGGAAKNPASFDAPLSPGILAGMRASIDALSPSLSPRSSVSFNSQSTPSSQRPTPADPKPAAAVNPPPKTPSPKTKVVEPEEVQEREPMTWHSVRRPPPL</sequence>
<dbReference type="EMBL" id="JAPZBQ010000003">
    <property type="protein sequence ID" value="KAJ5337634.1"/>
    <property type="molecule type" value="Genomic_DNA"/>
</dbReference>
<evidence type="ECO:0008006" key="6">
    <source>
        <dbReference type="Google" id="ProtNLM"/>
    </source>
</evidence>
<feature type="chain" id="PRO_5040941203" description="Plasma membrane fusion protein PRM1" evidence="3">
    <location>
        <begin position="23"/>
        <end position="409"/>
    </location>
</feature>
<keyword evidence="2" id="KW-0472">Membrane</keyword>
<feature type="region of interest" description="Disordered" evidence="1">
    <location>
        <begin position="339"/>
        <end position="409"/>
    </location>
</feature>
<evidence type="ECO:0000256" key="3">
    <source>
        <dbReference type="SAM" id="SignalP"/>
    </source>
</evidence>
<evidence type="ECO:0000313" key="4">
    <source>
        <dbReference type="EMBL" id="KAJ5337634.1"/>
    </source>
</evidence>
<organism evidence="4 5">
    <name type="scientific">Penicillium brevicompactum</name>
    <dbReference type="NCBI Taxonomy" id="5074"/>
    <lineage>
        <taxon>Eukaryota</taxon>
        <taxon>Fungi</taxon>
        <taxon>Dikarya</taxon>
        <taxon>Ascomycota</taxon>
        <taxon>Pezizomycotina</taxon>
        <taxon>Eurotiomycetes</taxon>
        <taxon>Eurotiomycetidae</taxon>
        <taxon>Eurotiales</taxon>
        <taxon>Aspergillaceae</taxon>
        <taxon>Penicillium</taxon>
    </lineage>
</organism>
<feature type="compositionally biased region" description="Basic and acidic residues" evidence="1">
    <location>
        <begin position="385"/>
        <end position="398"/>
    </location>
</feature>
<proteinExistence type="predicted"/>
<reference evidence="4" key="1">
    <citation type="submission" date="2022-12" db="EMBL/GenBank/DDBJ databases">
        <authorList>
            <person name="Petersen C."/>
        </authorList>
    </citation>
    <scope>NUCLEOTIDE SEQUENCE</scope>
    <source>
        <strain evidence="4">IBT 35673</strain>
    </source>
</reference>
<evidence type="ECO:0000313" key="5">
    <source>
        <dbReference type="Proteomes" id="UP001147695"/>
    </source>
</evidence>
<feature type="signal peptide" evidence="3">
    <location>
        <begin position="1"/>
        <end position="22"/>
    </location>
</feature>
<name>A0A9W9QJF1_PENBR</name>
<keyword evidence="2" id="KW-0812">Transmembrane</keyword>
<evidence type="ECO:0000256" key="1">
    <source>
        <dbReference type="SAM" id="MobiDB-lite"/>
    </source>
</evidence>
<keyword evidence="2" id="KW-1133">Transmembrane helix</keyword>
<protein>
    <recommendedName>
        <fullName evidence="6">Plasma membrane fusion protein PRM1</fullName>
    </recommendedName>
</protein>
<feature type="compositionally biased region" description="Low complexity" evidence="1">
    <location>
        <begin position="339"/>
        <end position="373"/>
    </location>
</feature>
<dbReference type="Proteomes" id="UP001147695">
    <property type="component" value="Unassembled WGS sequence"/>
</dbReference>
<evidence type="ECO:0000256" key="2">
    <source>
        <dbReference type="SAM" id="Phobius"/>
    </source>
</evidence>
<keyword evidence="3" id="KW-0732">Signal</keyword>
<dbReference type="AlphaFoldDB" id="A0A9W9QJF1"/>
<feature type="transmembrane region" description="Helical" evidence="2">
    <location>
        <begin position="133"/>
        <end position="153"/>
    </location>
</feature>
<accession>A0A9W9QJF1</accession>
<reference evidence="4" key="2">
    <citation type="journal article" date="2023" name="IMA Fungus">
        <title>Comparative genomic study of the Penicillium genus elucidates a diverse pangenome and 15 lateral gene transfer events.</title>
        <authorList>
            <person name="Petersen C."/>
            <person name="Sorensen T."/>
            <person name="Nielsen M.R."/>
            <person name="Sondergaard T.E."/>
            <person name="Sorensen J.L."/>
            <person name="Fitzpatrick D.A."/>
            <person name="Frisvad J.C."/>
            <person name="Nielsen K.L."/>
        </authorList>
    </citation>
    <scope>NUCLEOTIDE SEQUENCE</scope>
    <source>
        <strain evidence="4">IBT 35673</strain>
    </source>
</reference>